<feature type="region of interest" description="Disordered" evidence="1">
    <location>
        <begin position="1"/>
        <end position="26"/>
    </location>
</feature>
<name>A0A072UL39_MEDTR</name>
<dbReference type="EMBL" id="CM001220">
    <property type="protein sequence ID" value="KEH30459.1"/>
    <property type="molecule type" value="Genomic_DNA"/>
</dbReference>
<dbReference type="EnsemblPlants" id="KEH30459">
    <property type="protein sequence ID" value="KEH30459"/>
    <property type="gene ID" value="MTR_4g071265"/>
</dbReference>
<evidence type="ECO:0000256" key="1">
    <source>
        <dbReference type="SAM" id="MobiDB-lite"/>
    </source>
</evidence>
<dbReference type="AlphaFoldDB" id="A0A072UL39"/>
<reference evidence="2 4" key="2">
    <citation type="journal article" date="2014" name="BMC Genomics">
        <title>An improved genome release (version Mt4.0) for the model legume Medicago truncatula.</title>
        <authorList>
            <person name="Tang H."/>
            <person name="Krishnakumar V."/>
            <person name="Bidwell S."/>
            <person name="Rosen B."/>
            <person name="Chan A."/>
            <person name="Zhou S."/>
            <person name="Gentzbittel L."/>
            <person name="Childs K.L."/>
            <person name="Yandell M."/>
            <person name="Gundlach H."/>
            <person name="Mayer K.F."/>
            <person name="Schwartz D.C."/>
            <person name="Town C.D."/>
        </authorList>
    </citation>
    <scope>GENOME REANNOTATION</scope>
    <source>
        <strain evidence="2">A17</strain>
        <strain evidence="3 4">cv. Jemalong A17</strain>
    </source>
</reference>
<dbReference type="HOGENOM" id="CLU_2743812_0_0_1"/>
<reference evidence="2 4" key="1">
    <citation type="journal article" date="2011" name="Nature">
        <title>The Medicago genome provides insight into the evolution of rhizobial symbioses.</title>
        <authorList>
            <person name="Young N.D."/>
            <person name="Debelle F."/>
            <person name="Oldroyd G.E."/>
            <person name="Geurts R."/>
            <person name="Cannon S.B."/>
            <person name="Udvardi M.K."/>
            <person name="Benedito V.A."/>
            <person name="Mayer K.F."/>
            <person name="Gouzy J."/>
            <person name="Schoof H."/>
            <person name="Van de Peer Y."/>
            <person name="Proost S."/>
            <person name="Cook D.R."/>
            <person name="Meyers B.C."/>
            <person name="Spannagl M."/>
            <person name="Cheung F."/>
            <person name="De Mita S."/>
            <person name="Krishnakumar V."/>
            <person name="Gundlach H."/>
            <person name="Zhou S."/>
            <person name="Mudge J."/>
            <person name="Bharti A.K."/>
            <person name="Murray J.D."/>
            <person name="Naoumkina M.A."/>
            <person name="Rosen B."/>
            <person name="Silverstein K.A."/>
            <person name="Tang H."/>
            <person name="Rombauts S."/>
            <person name="Zhao P.X."/>
            <person name="Zhou P."/>
            <person name="Barbe V."/>
            <person name="Bardou P."/>
            <person name="Bechner M."/>
            <person name="Bellec A."/>
            <person name="Berger A."/>
            <person name="Berges H."/>
            <person name="Bidwell S."/>
            <person name="Bisseling T."/>
            <person name="Choisne N."/>
            <person name="Couloux A."/>
            <person name="Denny R."/>
            <person name="Deshpande S."/>
            <person name="Dai X."/>
            <person name="Doyle J.J."/>
            <person name="Dudez A.M."/>
            <person name="Farmer A.D."/>
            <person name="Fouteau S."/>
            <person name="Franken C."/>
            <person name="Gibelin C."/>
            <person name="Gish J."/>
            <person name="Goldstein S."/>
            <person name="Gonzalez A.J."/>
            <person name="Green P.J."/>
            <person name="Hallab A."/>
            <person name="Hartog M."/>
            <person name="Hua A."/>
            <person name="Humphray S.J."/>
            <person name="Jeong D.H."/>
            <person name="Jing Y."/>
            <person name="Jocker A."/>
            <person name="Kenton S.M."/>
            <person name="Kim D.J."/>
            <person name="Klee K."/>
            <person name="Lai H."/>
            <person name="Lang C."/>
            <person name="Lin S."/>
            <person name="Macmil S.L."/>
            <person name="Magdelenat G."/>
            <person name="Matthews L."/>
            <person name="McCorrison J."/>
            <person name="Monaghan E.L."/>
            <person name="Mun J.H."/>
            <person name="Najar F.Z."/>
            <person name="Nicholson C."/>
            <person name="Noirot C."/>
            <person name="O'Bleness M."/>
            <person name="Paule C.R."/>
            <person name="Poulain J."/>
            <person name="Prion F."/>
            <person name="Qin B."/>
            <person name="Qu C."/>
            <person name="Retzel E.F."/>
            <person name="Riddle C."/>
            <person name="Sallet E."/>
            <person name="Samain S."/>
            <person name="Samson N."/>
            <person name="Sanders I."/>
            <person name="Saurat O."/>
            <person name="Scarpelli C."/>
            <person name="Schiex T."/>
            <person name="Segurens B."/>
            <person name="Severin A.J."/>
            <person name="Sherrier D.J."/>
            <person name="Shi R."/>
            <person name="Sims S."/>
            <person name="Singer S.R."/>
            <person name="Sinharoy S."/>
            <person name="Sterck L."/>
            <person name="Viollet A."/>
            <person name="Wang B.B."/>
            <person name="Wang K."/>
            <person name="Wang M."/>
            <person name="Wang X."/>
            <person name="Warfsmann J."/>
            <person name="Weissenbach J."/>
            <person name="White D.D."/>
            <person name="White J.D."/>
            <person name="Wiley G.B."/>
            <person name="Wincker P."/>
            <person name="Xing Y."/>
            <person name="Yang L."/>
            <person name="Yao Z."/>
            <person name="Ying F."/>
            <person name="Zhai J."/>
            <person name="Zhou L."/>
            <person name="Zuber A."/>
            <person name="Denarie J."/>
            <person name="Dixon R.A."/>
            <person name="May G.D."/>
            <person name="Schwartz D.C."/>
            <person name="Rogers J."/>
            <person name="Quetier F."/>
            <person name="Town C.D."/>
            <person name="Roe B.A."/>
        </authorList>
    </citation>
    <scope>NUCLEOTIDE SEQUENCE [LARGE SCALE GENOMIC DNA]</scope>
    <source>
        <strain evidence="2">A17</strain>
        <strain evidence="3 4">cv. Jemalong A17</strain>
    </source>
</reference>
<organism evidence="2 4">
    <name type="scientific">Medicago truncatula</name>
    <name type="common">Barrel medic</name>
    <name type="synonym">Medicago tribuloides</name>
    <dbReference type="NCBI Taxonomy" id="3880"/>
    <lineage>
        <taxon>Eukaryota</taxon>
        <taxon>Viridiplantae</taxon>
        <taxon>Streptophyta</taxon>
        <taxon>Embryophyta</taxon>
        <taxon>Tracheophyta</taxon>
        <taxon>Spermatophyta</taxon>
        <taxon>Magnoliopsida</taxon>
        <taxon>eudicotyledons</taxon>
        <taxon>Gunneridae</taxon>
        <taxon>Pentapetalae</taxon>
        <taxon>rosids</taxon>
        <taxon>fabids</taxon>
        <taxon>Fabales</taxon>
        <taxon>Fabaceae</taxon>
        <taxon>Papilionoideae</taxon>
        <taxon>50 kb inversion clade</taxon>
        <taxon>NPAAA clade</taxon>
        <taxon>Hologalegina</taxon>
        <taxon>IRL clade</taxon>
        <taxon>Trifolieae</taxon>
        <taxon>Medicago</taxon>
    </lineage>
</organism>
<evidence type="ECO:0000313" key="4">
    <source>
        <dbReference type="Proteomes" id="UP000002051"/>
    </source>
</evidence>
<proteinExistence type="predicted"/>
<dbReference type="PaxDb" id="3880-AES89217"/>
<dbReference type="Proteomes" id="UP000002051">
    <property type="component" value="Chromosome 4"/>
</dbReference>
<evidence type="ECO:0000313" key="2">
    <source>
        <dbReference type="EMBL" id="KEH30459.1"/>
    </source>
</evidence>
<sequence length="71" mass="7714">MQPSHFRPSPITKRATKVSLPEEHKTRGDLQGLALTLGGSASGNHDNSLLMVKLENFTKYFKGTSTVQSGN</sequence>
<accession>A0A072UL39</accession>
<reference evidence="3" key="3">
    <citation type="submission" date="2015-04" db="UniProtKB">
        <authorList>
            <consortium name="EnsemblPlants"/>
        </authorList>
    </citation>
    <scope>IDENTIFICATION</scope>
    <source>
        <strain evidence="3">cv. Jemalong A17</strain>
    </source>
</reference>
<keyword evidence="4" id="KW-1185">Reference proteome</keyword>
<gene>
    <name evidence="2" type="ordered locus">MTR_4g071265</name>
</gene>
<protein>
    <submittedName>
        <fullName evidence="2 3">Uncharacterized protein</fullName>
    </submittedName>
</protein>
<evidence type="ECO:0000313" key="3">
    <source>
        <dbReference type="EnsemblPlants" id="KEH30459"/>
    </source>
</evidence>